<dbReference type="EMBL" id="BAAAZP010000086">
    <property type="protein sequence ID" value="GAA3675658.1"/>
    <property type="molecule type" value="Genomic_DNA"/>
</dbReference>
<organism evidence="1 2">
    <name type="scientific">Nonomuraea antimicrobica</name>
    <dbReference type="NCBI Taxonomy" id="561173"/>
    <lineage>
        <taxon>Bacteria</taxon>
        <taxon>Bacillati</taxon>
        <taxon>Actinomycetota</taxon>
        <taxon>Actinomycetes</taxon>
        <taxon>Streptosporangiales</taxon>
        <taxon>Streptosporangiaceae</taxon>
        <taxon>Nonomuraea</taxon>
    </lineage>
</organism>
<name>A0ABP7C0N5_9ACTN</name>
<protein>
    <submittedName>
        <fullName evidence="1">Uncharacterized protein</fullName>
    </submittedName>
</protein>
<proteinExistence type="predicted"/>
<sequence length="77" mass="8166">MALFVDAFRVKVVSLAIVPAGTVQVVSGPSWRTVPSPPYRWKESPLLSQVSEMTSPALNLVLGTVGSSGAPARKLCR</sequence>
<keyword evidence="2" id="KW-1185">Reference proteome</keyword>
<comment type="caution">
    <text evidence="1">The sequence shown here is derived from an EMBL/GenBank/DDBJ whole genome shotgun (WGS) entry which is preliminary data.</text>
</comment>
<reference evidence="2" key="1">
    <citation type="journal article" date="2019" name="Int. J. Syst. Evol. Microbiol.">
        <title>The Global Catalogue of Microorganisms (GCM) 10K type strain sequencing project: providing services to taxonomists for standard genome sequencing and annotation.</title>
        <authorList>
            <consortium name="The Broad Institute Genomics Platform"/>
            <consortium name="The Broad Institute Genome Sequencing Center for Infectious Disease"/>
            <person name="Wu L."/>
            <person name="Ma J."/>
        </authorList>
    </citation>
    <scope>NUCLEOTIDE SEQUENCE [LARGE SCALE GENOMIC DNA]</scope>
    <source>
        <strain evidence="2">JCM 16904</strain>
    </source>
</reference>
<gene>
    <name evidence="1" type="ORF">GCM10022224_044850</name>
</gene>
<evidence type="ECO:0000313" key="1">
    <source>
        <dbReference type="EMBL" id="GAA3675658.1"/>
    </source>
</evidence>
<accession>A0ABP7C0N5</accession>
<dbReference type="Proteomes" id="UP001500902">
    <property type="component" value="Unassembled WGS sequence"/>
</dbReference>
<evidence type="ECO:0000313" key="2">
    <source>
        <dbReference type="Proteomes" id="UP001500902"/>
    </source>
</evidence>